<gene>
    <name evidence="1" type="ORF">Pyn_10893</name>
</gene>
<reference evidence="1 2" key="1">
    <citation type="submission" date="2018-02" db="EMBL/GenBank/DDBJ databases">
        <title>Draft genome of wild Prunus yedoensis var. nudiflora.</title>
        <authorList>
            <person name="Baek S."/>
            <person name="Kim J.-H."/>
            <person name="Choi K."/>
            <person name="Kim G.-B."/>
            <person name="Cho A."/>
            <person name="Jang H."/>
            <person name="Shin C.-H."/>
            <person name="Yu H.-J."/>
            <person name="Mun J.-H."/>
        </authorList>
    </citation>
    <scope>NUCLEOTIDE SEQUENCE [LARGE SCALE GENOMIC DNA]</scope>
    <source>
        <strain evidence="2">cv. Jeju island</strain>
        <tissue evidence="1">Leaf</tissue>
    </source>
</reference>
<comment type="caution">
    <text evidence="1">The sequence shown here is derived from an EMBL/GenBank/DDBJ whole genome shotgun (WGS) entry which is preliminary data.</text>
</comment>
<name>A0A314YNT1_PRUYE</name>
<protein>
    <submittedName>
        <fullName evidence="1">Uncharacterized protein</fullName>
    </submittedName>
</protein>
<dbReference type="AlphaFoldDB" id="A0A314YNT1"/>
<evidence type="ECO:0000313" key="2">
    <source>
        <dbReference type="Proteomes" id="UP000250321"/>
    </source>
</evidence>
<proteinExistence type="predicted"/>
<evidence type="ECO:0000313" key="1">
    <source>
        <dbReference type="EMBL" id="PQQ07359.1"/>
    </source>
</evidence>
<sequence length="111" mass="12648">MEVGNEPTMHLRLDLRMDSRLDSMMDSRLDSMMDLRQEPGLGPGARDGFRGGFGADFLARYVTGVKKRLKSEVEHIGSLFQKLGGIECGLYYIFFSLWVIKDYHSRALQTL</sequence>
<organism evidence="1 2">
    <name type="scientific">Prunus yedoensis var. nudiflora</name>
    <dbReference type="NCBI Taxonomy" id="2094558"/>
    <lineage>
        <taxon>Eukaryota</taxon>
        <taxon>Viridiplantae</taxon>
        <taxon>Streptophyta</taxon>
        <taxon>Embryophyta</taxon>
        <taxon>Tracheophyta</taxon>
        <taxon>Spermatophyta</taxon>
        <taxon>Magnoliopsida</taxon>
        <taxon>eudicotyledons</taxon>
        <taxon>Gunneridae</taxon>
        <taxon>Pentapetalae</taxon>
        <taxon>rosids</taxon>
        <taxon>fabids</taxon>
        <taxon>Rosales</taxon>
        <taxon>Rosaceae</taxon>
        <taxon>Amygdaloideae</taxon>
        <taxon>Amygdaleae</taxon>
        <taxon>Prunus</taxon>
    </lineage>
</organism>
<dbReference type="Proteomes" id="UP000250321">
    <property type="component" value="Unassembled WGS sequence"/>
</dbReference>
<keyword evidence="2" id="KW-1185">Reference proteome</keyword>
<accession>A0A314YNT1</accession>
<dbReference type="EMBL" id="PJQY01000865">
    <property type="protein sequence ID" value="PQQ07359.1"/>
    <property type="molecule type" value="Genomic_DNA"/>
</dbReference>